<reference evidence="3" key="1">
    <citation type="journal article" date="2019" name="Int. J. Syst. Evol. Microbiol.">
        <title>The Global Catalogue of Microorganisms (GCM) 10K type strain sequencing project: providing services to taxonomists for standard genome sequencing and annotation.</title>
        <authorList>
            <consortium name="The Broad Institute Genomics Platform"/>
            <consortium name="The Broad Institute Genome Sequencing Center for Infectious Disease"/>
            <person name="Wu L."/>
            <person name="Ma J."/>
        </authorList>
    </citation>
    <scope>NUCLEOTIDE SEQUENCE [LARGE SCALE GENOMIC DNA]</scope>
    <source>
        <strain evidence="3">CCUG 63419</strain>
    </source>
</reference>
<evidence type="ECO:0000256" key="1">
    <source>
        <dbReference type="SAM" id="MobiDB-lite"/>
    </source>
</evidence>
<dbReference type="EMBL" id="JBHTIT010000001">
    <property type="protein sequence ID" value="MFD0949115.1"/>
    <property type="molecule type" value="Genomic_DNA"/>
</dbReference>
<feature type="region of interest" description="Disordered" evidence="1">
    <location>
        <begin position="145"/>
        <end position="186"/>
    </location>
</feature>
<feature type="compositionally biased region" description="Polar residues" evidence="1">
    <location>
        <begin position="145"/>
        <end position="158"/>
    </location>
</feature>
<organism evidence="2 3">
    <name type="scientific">Paraperlucidibaca wandonensis</name>
    <dbReference type="NCBI Taxonomy" id="1268273"/>
    <lineage>
        <taxon>Bacteria</taxon>
        <taxon>Pseudomonadati</taxon>
        <taxon>Pseudomonadota</taxon>
        <taxon>Gammaproteobacteria</taxon>
        <taxon>Moraxellales</taxon>
        <taxon>Moraxellaceae</taxon>
        <taxon>Paraperlucidibaca</taxon>
    </lineage>
</organism>
<dbReference type="RefSeq" id="WP_379068411.1">
    <property type="nucleotide sequence ID" value="NZ_JBHTIT010000001.1"/>
</dbReference>
<protein>
    <submittedName>
        <fullName evidence="2">Uncharacterized protein</fullName>
    </submittedName>
</protein>
<name>A0ABW3HCA6_9GAMM</name>
<sequence>MDAQAAFQKIAIQSRSMPTDRLAESWLGFSKSDDCLITYSAEEAFIQPPDNPPIQDLQGVEFVSGNYLKSLLVEDIDEADCELEPAGNLSDIVLLRPILLVKQPNPVITGDIRHSTLLIRKLNPERLYPVVWVNRLVSNITVESTAKSQKASKPTKASQLPIPKKALSKGDISRREAESLGISPAALRKRKSRERLRRLANEKK</sequence>
<comment type="caution">
    <text evidence="2">The sequence shown here is derived from an EMBL/GenBank/DDBJ whole genome shotgun (WGS) entry which is preliminary data.</text>
</comment>
<keyword evidence="3" id="KW-1185">Reference proteome</keyword>
<evidence type="ECO:0000313" key="3">
    <source>
        <dbReference type="Proteomes" id="UP001597044"/>
    </source>
</evidence>
<gene>
    <name evidence="2" type="ORF">ACFQ0F_01675</name>
</gene>
<dbReference type="Proteomes" id="UP001597044">
    <property type="component" value="Unassembled WGS sequence"/>
</dbReference>
<accession>A0ABW3HCA6</accession>
<evidence type="ECO:0000313" key="2">
    <source>
        <dbReference type="EMBL" id="MFD0949115.1"/>
    </source>
</evidence>
<proteinExistence type="predicted"/>